<evidence type="ECO:0000313" key="12">
    <source>
        <dbReference type="Proteomes" id="UP000251314"/>
    </source>
</evidence>
<dbReference type="VEuPathDB" id="FungiDB:PC110_g7628"/>
<keyword evidence="12" id="KW-1185">Reference proteome</keyword>
<dbReference type="Proteomes" id="UP000251314">
    <property type="component" value="Unassembled WGS sequence"/>
</dbReference>
<name>A0A329SH79_9STRA</name>
<dbReference type="PROSITE" id="PS51257">
    <property type="entry name" value="PROKAR_LIPOPROTEIN"/>
    <property type="match status" value="1"/>
</dbReference>
<dbReference type="AlphaFoldDB" id="A0A329SH79"/>
<evidence type="ECO:0000313" key="7">
    <source>
        <dbReference type="EMBL" id="KAG2918642.1"/>
    </source>
</evidence>
<dbReference type="Proteomes" id="UP000735874">
    <property type="component" value="Unassembled WGS sequence"/>
</dbReference>
<evidence type="ECO:0000256" key="4">
    <source>
        <dbReference type="ARBA" id="ARBA00022729"/>
    </source>
</evidence>
<comment type="domain">
    <text evidence="5">The RxLR-dEER motif acts to carry the protein into the host cell cytoplasm through binding to cell surface phosphatidylinositol-3-phosphate.</text>
</comment>
<dbReference type="EMBL" id="MJFZ01000149">
    <property type="protein sequence ID" value="RAW36099.1"/>
    <property type="molecule type" value="Genomic_DNA"/>
</dbReference>
<dbReference type="Proteomes" id="UP000736787">
    <property type="component" value="Unassembled WGS sequence"/>
</dbReference>
<keyword evidence="3 5" id="KW-0964">Secreted</keyword>
<dbReference type="GO" id="GO:0005576">
    <property type="term" value="C:extracellular region"/>
    <property type="evidence" value="ECO:0007669"/>
    <property type="project" value="UniProtKB-SubCell"/>
</dbReference>
<evidence type="ECO:0000256" key="2">
    <source>
        <dbReference type="ARBA" id="ARBA00010400"/>
    </source>
</evidence>
<proteinExistence type="inferred from homology"/>
<reference evidence="11 12" key="1">
    <citation type="submission" date="2018-01" db="EMBL/GenBank/DDBJ databases">
        <title>Draft genome of the strawberry crown rot pathogen Phytophthora cactorum.</title>
        <authorList>
            <person name="Armitage A.D."/>
            <person name="Lysoe E."/>
            <person name="Nellist C.F."/>
            <person name="Harrison R.J."/>
            <person name="Brurberg M.B."/>
        </authorList>
    </citation>
    <scope>NUCLEOTIDE SEQUENCE [LARGE SCALE GENOMIC DNA]</scope>
    <source>
        <strain evidence="11 12">10300</strain>
    </source>
</reference>
<evidence type="ECO:0000256" key="1">
    <source>
        <dbReference type="ARBA" id="ARBA00004613"/>
    </source>
</evidence>
<dbReference type="OrthoDB" id="102701at2759"/>
<organism evidence="11 12">
    <name type="scientific">Phytophthora cactorum</name>
    <dbReference type="NCBI Taxonomy" id="29920"/>
    <lineage>
        <taxon>Eukaryota</taxon>
        <taxon>Sar</taxon>
        <taxon>Stramenopiles</taxon>
        <taxon>Oomycota</taxon>
        <taxon>Peronosporomycetes</taxon>
        <taxon>Peronosporales</taxon>
        <taxon>Peronosporaceae</taxon>
        <taxon>Phytophthora</taxon>
    </lineage>
</organism>
<dbReference type="InterPro" id="IPR031825">
    <property type="entry name" value="RXLR"/>
</dbReference>
<accession>A0A329SH79</accession>
<dbReference type="EMBL" id="RCMV01000283">
    <property type="protein sequence ID" value="KAG3220040.1"/>
    <property type="molecule type" value="Genomic_DNA"/>
</dbReference>
<sequence>MRLLLWALLATLVIVLSSCEAASVDTNKPLQRAQYSKLTSRGLAVDNTLDHDKRFLRGESKIQNLTGGDRDEAEERGVAQKIVEKTKGLAKNTVEALKRLKARYLKWEAKILERRFEELAKEGKSYADVKDQWSTLLYSGWWSTPPGFKRFLRFYDAWLRKNNYKHLAKQN</sequence>
<protein>
    <recommendedName>
        <fullName evidence="5">RxLR effector protein</fullName>
    </recommendedName>
</protein>
<dbReference type="EMBL" id="RCMK01000610">
    <property type="protein sequence ID" value="KAG2919322.1"/>
    <property type="molecule type" value="Genomic_DNA"/>
</dbReference>
<evidence type="ECO:0000313" key="10">
    <source>
        <dbReference type="EMBL" id="KAG3220040.1"/>
    </source>
</evidence>
<comment type="function">
    <text evidence="5">Effector that suppresses plant defense responses during pathogen infection.</text>
</comment>
<feature type="chain" id="PRO_5040518971" description="RxLR effector protein" evidence="5">
    <location>
        <begin position="22"/>
        <end position="171"/>
    </location>
</feature>
<reference evidence="6" key="2">
    <citation type="submission" date="2018-10" db="EMBL/GenBank/DDBJ databases">
        <title>Effector identification in a new, highly contiguous assembly of the strawberry crown rot pathogen Phytophthora cactorum.</title>
        <authorList>
            <person name="Armitage A.D."/>
            <person name="Nellist C.F."/>
            <person name="Bates H."/>
            <person name="Vickerstaff R.J."/>
            <person name="Harrison R.J."/>
        </authorList>
    </citation>
    <scope>NUCLEOTIDE SEQUENCE</scope>
    <source>
        <strain evidence="6">15-7</strain>
        <strain evidence="7">4032</strain>
        <strain evidence="8">4040</strain>
        <strain evidence="9">P415</strain>
        <strain evidence="10">P421</strain>
    </source>
</reference>
<gene>
    <name evidence="11" type="ORF">PC110_g7628</name>
    <name evidence="6" type="ORF">PC113_g11576</name>
    <name evidence="7" type="ORF">PC115_g10367</name>
    <name evidence="8" type="ORF">PC117_g16828</name>
    <name evidence="9" type="ORF">PC118_g6836</name>
    <name evidence="10" type="ORF">PC129_g9201</name>
</gene>
<dbReference type="EMBL" id="RCMI01000305">
    <property type="protein sequence ID" value="KAG2918642.1"/>
    <property type="molecule type" value="Genomic_DNA"/>
</dbReference>
<comment type="subcellular location">
    <subcellularLocation>
        <location evidence="1 5">Secreted</location>
    </subcellularLocation>
</comment>
<dbReference type="Proteomes" id="UP000774804">
    <property type="component" value="Unassembled WGS sequence"/>
</dbReference>
<evidence type="ECO:0000256" key="5">
    <source>
        <dbReference type="RuleBase" id="RU367124"/>
    </source>
</evidence>
<evidence type="ECO:0000313" key="9">
    <source>
        <dbReference type="EMBL" id="KAG2988209.1"/>
    </source>
</evidence>
<evidence type="ECO:0000256" key="3">
    <source>
        <dbReference type="ARBA" id="ARBA00022525"/>
    </source>
</evidence>
<comment type="caution">
    <text evidence="11">The sequence shown here is derived from an EMBL/GenBank/DDBJ whole genome shotgun (WGS) entry which is preliminary data.</text>
</comment>
<feature type="signal peptide" evidence="5">
    <location>
        <begin position="1"/>
        <end position="21"/>
    </location>
</feature>
<dbReference type="Pfam" id="PF16810">
    <property type="entry name" value="RXLR"/>
    <property type="match status" value="1"/>
</dbReference>
<keyword evidence="4 5" id="KW-0732">Signal</keyword>
<dbReference type="Proteomes" id="UP000697107">
    <property type="component" value="Unassembled WGS sequence"/>
</dbReference>
<evidence type="ECO:0000313" key="6">
    <source>
        <dbReference type="EMBL" id="KAG2856435.1"/>
    </source>
</evidence>
<dbReference type="EMBL" id="RCMG01000334">
    <property type="protein sequence ID" value="KAG2856435.1"/>
    <property type="molecule type" value="Genomic_DNA"/>
</dbReference>
<comment type="similarity">
    <text evidence="2 5">Belongs to the RxLR effector family.</text>
</comment>
<evidence type="ECO:0000313" key="8">
    <source>
        <dbReference type="EMBL" id="KAG2919322.1"/>
    </source>
</evidence>
<dbReference type="EMBL" id="RCML01000157">
    <property type="protein sequence ID" value="KAG2988209.1"/>
    <property type="molecule type" value="Genomic_DNA"/>
</dbReference>
<evidence type="ECO:0000313" key="11">
    <source>
        <dbReference type="EMBL" id="RAW36099.1"/>
    </source>
</evidence>
<dbReference type="Proteomes" id="UP000760860">
    <property type="component" value="Unassembled WGS sequence"/>
</dbReference>